<dbReference type="PROSITE" id="PS51007">
    <property type="entry name" value="CYTC"/>
    <property type="match status" value="1"/>
</dbReference>
<keyword evidence="2 6" id="KW-0349">Heme</keyword>
<dbReference type="Pfam" id="PF00034">
    <property type="entry name" value="Cytochrom_C"/>
    <property type="match status" value="1"/>
</dbReference>
<dbReference type="Proteomes" id="UP000694660">
    <property type="component" value="Unassembled WGS sequence"/>
</dbReference>
<organism evidence="9 10">
    <name type="scientific">Denitromonas iodatirespirans</name>
    <dbReference type="NCBI Taxonomy" id="2795389"/>
    <lineage>
        <taxon>Bacteria</taxon>
        <taxon>Pseudomonadati</taxon>
        <taxon>Pseudomonadota</taxon>
        <taxon>Betaproteobacteria</taxon>
        <taxon>Rhodocyclales</taxon>
        <taxon>Zoogloeaceae</taxon>
        <taxon>Denitromonas</taxon>
    </lineage>
</organism>
<feature type="domain" description="Cytochrome c" evidence="8">
    <location>
        <begin position="11"/>
        <end position="103"/>
    </location>
</feature>
<reference evidence="10" key="1">
    <citation type="journal article" date="2022" name="ISME J.">
        <title>Genetic and phylogenetic analysis of dissimilatory iodate-reducing bacteria identifies potential niches across the world's oceans.</title>
        <authorList>
            <person name="Reyes-Umana V."/>
            <person name="Henning Z."/>
            <person name="Lee K."/>
            <person name="Barnum T.P."/>
            <person name="Coates J.D."/>
        </authorList>
    </citation>
    <scope>NUCLEOTIDE SEQUENCE [LARGE SCALE GENOMIC DNA]</scope>
    <source>
        <strain evidence="10">IR12</strain>
    </source>
</reference>
<dbReference type="GO" id="GO:0020037">
    <property type="term" value="F:heme binding"/>
    <property type="evidence" value="ECO:0007669"/>
    <property type="project" value="InterPro"/>
</dbReference>
<comment type="PTM">
    <text evidence="6">Binds 1 heme c group covalently per subunit.</text>
</comment>
<keyword evidence="10" id="KW-1185">Reference proteome</keyword>
<evidence type="ECO:0000256" key="7">
    <source>
        <dbReference type="SAM" id="SignalP"/>
    </source>
</evidence>
<keyword evidence="4" id="KW-0249">Electron transport</keyword>
<keyword evidence="7" id="KW-0732">Signal</keyword>
<evidence type="ECO:0000256" key="3">
    <source>
        <dbReference type="ARBA" id="ARBA00022723"/>
    </source>
</evidence>
<dbReference type="GO" id="GO:0005506">
    <property type="term" value="F:iron ion binding"/>
    <property type="evidence" value="ECO:0007669"/>
    <property type="project" value="InterPro"/>
</dbReference>
<dbReference type="SUPFAM" id="SSF46626">
    <property type="entry name" value="Cytochrome c"/>
    <property type="match status" value="1"/>
</dbReference>
<accession>A0A944D937</accession>
<keyword evidence="5 6" id="KW-0408">Iron</keyword>
<sequence length="103" mass="10722">MKTIIVTALLATGVAGSALAAEPLDIAKKANCLACHDVNAKKVGPAWKDVAKKYAGDAGAQARLMTAVKKGGKGNWGAIPMPPNPTIKDDDLRNLVQFILALK</sequence>
<feature type="binding site" description="covalent" evidence="6">
    <location>
        <position position="81"/>
    </location>
    <ligand>
        <name>heme c</name>
        <dbReference type="ChEBI" id="CHEBI:61717"/>
    </ligand>
</feature>
<dbReference type="EMBL" id="JAEKFT010000003">
    <property type="protein sequence ID" value="MBT0960283.1"/>
    <property type="molecule type" value="Genomic_DNA"/>
</dbReference>
<evidence type="ECO:0000256" key="2">
    <source>
        <dbReference type="ARBA" id="ARBA00022617"/>
    </source>
</evidence>
<evidence type="ECO:0000256" key="6">
    <source>
        <dbReference type="PIRSR" id="PIRSR602324-1"/>
    </source>
</evidence>
<evidence type="ECO:0000259" key="8">
    <source>
        <dbReference type="PROSITE" id="PS51007"/>
    </source>
</evidence>
<proteinExistence type="predicted"/>
<evidence type="ECO:0000256" key="4">
    <source>
        <dbReference type="ARBA" id="ARBA00022982"/>
    </source>
</evidence>
<gene>
    <name evidence="9" type="ORF">I8J34_03770</name>
</gene>
<dbReference type="Gene3D" id="1.10.760.10">
    <property type="entry name" value="Cytochrome c-like domain"/>
    <property type="match status" value="1"/>
</dbReference>
<keyword evidence="3 6" id="KW-0479">Metal-binding</keyword>
<evidence type="ECO:0000313" key="9">
    <source>
        <dbReference type="EMBL" id="MBT0960283.1"/>
    </source>
</evidence>
<evidence type="ECO:0000256" key="5">
    <source>
        <dbReference type="ARBA" id="ARBA00023004"/>
    </source>
</evidence>
<evidence type="ECO:0000313" key="10">
    <source>
        <dbReference type="Proteomes" id="UP000694660"/>
    </source>
</evidence>
<dbReference type="PRINTS" id="PR00606">
    <property type="entry name" value="CYTCHROMECID"/>
</dbReference>
<dbReference type="InterPro" id="IPR002324">
    <property type="entry name" value="Cyt_c_ID"/>
</dbReference>
<dbReference type="RefSeq" id="WP_214360035.1">
    <property type="nucleotide sequence ID" value="NZ_JAEKFT010000003.1"/>
</dbReference>
<dbReference type="GO" id="GO:0009055">
    <property type="term" value="F:electron transfer activity"/>
    <property type="evidence" value="ECO:0007669"/>
    <property type="project" value="InterPro"/>
</dbReference>
<dbReference type="InterPro" id="IPR009056">
    <property type="entry name" value="Cyt_c-like_dom"/>
</dbReference>
<evidence type="ECO:0000256" key="1">
    <source>
        <dbReference type="ARBA" id="ARBA00022448"/>
    </source>
</evidence>
<keyword evidence="1" id="KW-0813">Transport</keyword>
<dbReference type="InterPro" id="IPR036909">
    <property type="entry name" value="Cyt_c-like_dom_sf"/>
</dbReference>
<feature type="signal peptide" evidence="7">
    <location>
        <begin position="1"/>
        <end position="20"/>
    </location>
</feature>
<feature type="binding site" description="covalent" evidence="6">
    <location>
        <position position="36"/>
    </location>
    <ligand>
        <name>heme c</name>
        <dbReference type="ChEBI" id="CHEBI:61717"/>
    </ligand>
</feature>
<dbReference type="AlphaFoldDB" id="A0A944D937"/>
<name>A0A944D937_DENI1</name>
<feature type="chain" id="PRO_5037934968" evidence="7">
    <location>
        <begin position="21"/>
        <end position="103"/>
    </location>
</feature>
<protein>
    <submittedName>
        <fullName evidence="9">C-type cytochrome</fullName>
    </submittedName>
</protein>
<feature type="binding site" description="covalent" evidence="6">
    <location>
        <position position="32"/>
    </location>
    <ligand>
        <name>heme c</name>
        <dbReference type="ChEBI" id="CHEBI:61717"/>
    </ligand>
</feature>
<comment type="caution">
    <text evidence="9">The sequence shown here is derived from an EMBL/GenBank/DDBJ whole genome shotgun (WGS) entry which is preliminary data.</text>
</comment>